<dbReference type="GO" id="GO:0031012">
    <property type="term" value="C:extracellular matrix"/>
    <property type="evidence" value="ECO:0007669"/>
    <property type="project" value="InterPro"/>
</dbReference>
<organism evidence="7">
    <name type="scientific">uncultured Candidatus Melainabacteria bacterium</name>
    <dbReference type="NCBI Taxonomy" id="2682970"/>
    <lineage>
        <taxon>Bacteria</taxon>
        <taxon>Bacillati</taxon>
        <taxon>Candidatus Melainabacteria</taxon>
        <taxon>environmental samples</taxon>
    </lineage>
</organism>
<dbReference type="InterPro" id="IPR001818">
    <property type="entry name" value="Pept_M10_metallopeptidase"/>
</dbReference>
<dbReference type="InterPro" id="IPR006026">
    <property type="entry name" value="Peptidase_Metallo"/>
</dbReference>
<gene>
    <name evidence="7" type="ORF">Melaina855_1010</name>
</gene>
<dbReference type="GO" id="GO:0005615">
    <property type="term" value="C:extracellular space"/>
    <property type="evidence" value="ECO:0007669"/>
    <property type="project" value="TreeGrafter"/>
</dbReference>
<dbReference type="GO" id="GO:0004222">
    <property type="term" value="F:metalloendopeptidase activity"/>
    <property type="evidence" value="ECO:0007669"/>
    <property type="project" value="InterPro"/>
</dbReference>
<dbReference type="AlphaFoldDB" id="A0A650EL94"/>
<feature type="signal peptide" evidence="5">
    <location>
        <begin position="1"/>
        <end position="23"/>
    </location>
</feature>
<keyword evidence="2" id="KW-0479">Metal-binding</keyword>
<proteinExistence type="predicted"/>
<accession>A0A650EL94</accession>
<dbReference type="SUPFAM" id="SSF55486">
    <property type="entry name" value="Metalloproteases ('zincins'), catalytic domain"/>
    <property type="match status" value="1"/>
</dbReference>
<evidence type="ECO:0000256" key="4">
    <source>
        <dbReference type="ARBA" id="ARBA00022833"/>
    </source>
</evidence>
<sequence>MIKKVLFGIIAVSVIFFGLKAVASTPSNATFPHWQKSPINVYIPKDAKAASMQRAFSKWQNESGSNLKFNFVEKGPADIDVIFAEQVDGNDGPVGSYSVKISGQKITKAEIKILTKGQKAKKYSNNLVYTVMLHEIGHVLGLQDESRKPTSIMYMPVSEKQDIQKFDIRKLYKINGWSFAQHNFH</sequence>
<evidence type="ECO:0000256" key="1">
    <source>
        <dbReference type="ARBA" id="ARBA00022670"/>
    </source>
</evidence>
<dbReference type="EMBL" id="MN577570">
    <property type="protein sequence ID" value="QGT49714.1"/>
    <property type="molecule type" value="Genomic_DNA"/>
</dbReference>
<evidence type="ECO:0000256" key="2">
    <source>
        <dbReference type="ARBA" id="ARBA00022723"/>
    </source>
</evidence>
<evidence type="ECO:0000259" key="6">
    <source>
        <dbReference type="SMART" id="SM00235"/>
    </source>
</evidence>
<evidence type="ECO:0000256" key="5">
    <source>
        <dbReference type="SAM" id="SignalP"/>
    </source>
</evidence>
<keyword evidence="3" id="KW-0378">Hydrolase</keyword>
<dbReference type="Gene3D" id="3.40.390.10">
    <property type="entry name" value="Collagenase (Catalytic Domain)"/>
    <property type="match status" value="1"/>
</dbReference>
<dbReference type="GO" id="GO:0006508">
    <property type="term" value="P:proteolysis"/>
    <property type="evidence" value="ECO:0007669"/>
    <property type="project" value="UniProtKB-KW"/>
</dbReference>
<feature type="domain" description="Peptidase metallopeptidase" evidence="6">
    <location>
        <begin position="30"/>
        <end position="174"/>
    </location>
</feature>
<keyword evidence="1" id="KW-0645">Protease</keyword>
<reference evidence="7" key="1">
    <citation type="journal article" date="2020" name="J. ISSAAS">
        <title>Lactobacilli and other gastrointestinal microbiota of Peromyscus leucopus, reservoir host for agents of Lyme disease and other zoonoses in North America.</title>
        <authorList>
            <person name="Milovic A."/>
            <person name="Bassam K."/>
            <person name="Shao H."/>
            <person name="Chatzistamou I."/>
            <person name="Tufts D.M."/>
            <person name="Diuk-Wasser M."/>
            <person name="Barbour A.G."/>
        </authorList>
    </citation>
    <scope>NUCLEOTIDE SEQUENCE</scope>
    <source>
        <strain evidence="7">LL20</strain>
    </source>
</reference>
<protein>
    <recommendedName>
        <fullName evidence="6">Peptidase metallopeptidase domain-containing protein</fullName>
    </recommendedName>
</protein>
<evidence type="ECO:0000256" key="3">
    <source>
        <dbReference type="ARBA" id="ARBA00022801"/>
    </source>
</evidence>
<dbReference type="GO" id="GO:0030198">
    <property type="term" value="P:extracellular matrix organization"/>
    <property type="evidence" value="ECO:0007669"/>
    <property type="project" value="TreeGrafter"/>
</dbReference>
<dbReference type="Pfam" id="PF00413">
    <property type="entry name" value="Peptidase_M10"/>
    <property type="match status" value="1"/>
</dbReference>
<keyword evidence="4" id="KW-0862">Zinc</keyword>
<evidence type="ECO:0000313" key="7">
    <source>
        <dbReference type="EMBL" id="QGT49714.1"/>
    </source>
</evidence>
<feature type="chain" id="PRO_5024789758" description="Peptidase metallopeptidase domain-containing protein" evidence="5">
    <location>
        <begin position="24"/>
        <end position="185"/>
    </location>
</feature>
<dbReference type="SMART" id="SM00235">
    <property type="entry name" value="ZnMc"/>
    <property type="match status" value="1"/>
</dbReference>
<dbReference type="GO" id="GO:0030574">
    <property type="term" value="P:collagen catabolic process"/>
    <property type="evidence" value="ECO:0007669"/>
    <property type="project" value="TreeGrafter"/>
</dbReference>
<dbReference type="InterPro" id="IPR024079">
    <property type="entry name" value="MetalloPept_cat_dom_sf"/>
</dbReference>
<name>A0A650EL94_9BACT</name>
<dbReference type="PANTHER" id="PTHR10201:SF309">
    <property type="entry name" value="PEPTIDASE METALLOPEPTIDASE DOMAIN-CONTAINING PROTEIN"/>
    <property type="match status" value="1"/>
</dbReference>
<dbReference type="GO" id="GO:0008270">
    <property type="term" value="F:zinc ion binding"/>
    <property type="evidence" value="ECO:0007669"/>
    <property type="project" value="InterPro"/>
</dbReference>
<keyword evidence="5" id="KW-0732">Signal</keyword>
<dbReference type="PANTHER" id="PTHR10201">
    <property type="entry name" value="MATRIX METALLOPROTEINASE"/>
    <property type="match status" value="1"/>
</dbReference>